<dbReference type="EMBL" id="MU394286">
    <property type="protein sequence ID" value="KAI6091518.1"/>
    <property type="molecule type" value="Genomic_DNA"/>
</dbReference>
<accession>A0ACC0DG91</accession>
<proteinExistence type="predicted"/>
<reference evidence="1 2" key="1">
    <citation type="journal article" date="2022" name="New Phytol.">
        <title>Ecological generalism drives hyperdiversity of secondary metabolite gene clusters in xylarialean endophytes.</title>
        <authorList>
            <person name="Franco M.E.E."/>
            <person name="Wisecaver J.H."/>
            <person name="Arnold A.E."/>
            <person name="Ju Y.M."/>
            <person name="Slot J.C."/>
            <person name="Ahrendt S."/>
            <person name="Moore L.P."/>
            <person name="Eastman K.E."/>
            <person name="Scott K."/>
            <person name="Konkel Z."/>
            <person name="Mondo S.J."/>
            <person name="Kuo A."/>
            <person name="Hayes R.D."/>
            <person name="Haridas S."/>
            <person name="Andreopoulos B."/>
            <person name="Riley R."/>
            <person name="LaButti K."/>
            <person name="Pangilinan J."/>
            <person name="Lipzen A."/>
            <person name="Amirebrahimi M."/>
            <person name="Yan J."/>
            <person name="Adam C."/>
            <person name="Keymanesh K."/>
            <person name="Ng V."/>
            <person name="Louie K."/>
            <person name="Northen T."/>
            <person name="Drula E."/>
            <person name="Henrissat B."/>
            <person name="Hsieh H.M."/>
            <person name="Youens-Clark K."/>
            <person name="Lutzoni F."/>
            <person name="Miadlikowska J."/>
            <person name="Eastwood D.C."/>
            <person name="Hamelin R.C."/>
            <person name="Grigoriev I.V."/>
            <person name="U'Ren J.M."/>
        </authorList>
    </citation>
    <scope>NUCLEOTIDE SEQUENCE [LARGE SCALE GENOMIC DNA]</scope>
    <source>
        <strain evidence="1 2">ER1909</strain>
    </source>
</reference>
<evidence type="ECO:0000313" key="1">
    <source>
        <dbReference type="EMBL" id="KAI6091518.1"/>
    </source>
</evidence>
<evidence type="ECO:0000313" key="2">
    <source>
        <dbReference type="Proteomes" id="UP001497680"/>
    </source>
</evidence>
<organism evidence="1 2">
    <name type="scientific">Hypoxylon rubiginosum</name>
    <dbReference type="NCBI Taxonomy" id="110542"/>
    <lineage>
        <taxon>Eukaryota</taxon>
        <taxon>Fungi</taxon>
        <taxon>Dikarya</taxon>
        <taxon>Ascomycota</taxon>
        <taxon>Pezizomycotina</taxon>
        <taxon>Sordariomycetes</taxon>
        <taxon>Xylariomycetidae</taxon>
        <taxon>Xylariales</taxon>
        <taxon>Hypoxylaceae</taxon>
        <taxon>Hypoxylon</taxon>
    </lineage>
</organism>
<sequence length="266" mass="28824">MAATTTTTVLITGANRGIGKGFIETYLAKPDHIVIAAVRNPNTSGSLTQIPKAKGSRLIVVKIDATVESDPAKAVEELSSRHSINHLDIVVANAGVCYIWPTVADVNIDDMLVCMKPNVFGIVWLYQATRHLLNKSNNAKWVTIGSTAGSIEVSVLTYTPSYISGSRYLQPGQLSFNNAAYGPTKAAAHWITKRLNTEEEKIISFVIHPGWVQTGIGNLGANNLGMEQAPVSVEESVNGMIRIIDEATKDTHGGTLWEYTGNRYAW</sequence>
<name>A0ACC0DG91_9PEZI</name>
<dbReference type="Proteomes" id="UP001497680">
    <property type="component" value="Unassembled WGS sequence"/>
</dbReference>
<comment type="caution">
    <text evidence="1">The sequence shown here is derived from an EMBL/GenBank/DDBJ whole genome shotgun (WGS) entry which is preliminary data.</text>
</comment>
<gene>
    <name evidence="1" type="ORF">F4821DRAFT_254838</name>
</gene>
<protein>
    <submittedName>
        <fullName evidence="1">Uncharacterized protein</fullName>
    </submittedName>
</protein>
<keyword evidence="2" id="KW-1185">Reference proteome</keyword>